<comment type="caution">
    <text evidence="1">The sequence shown here is derived from an EMBL/GenBank/DDBJ whole genome shotgun (WGS) entry which is preliminary data.</text>
</comment>
<sequence length="160" mass="18472">MKNLKKIKLTIVLIVSLFLSNKIVAQQLIKASEVTPAYLKIFCATNGITVSEMKDNFIKINNGIDMYLDIDEKNEYIIFNNNYSLSDKATPAKALELVNKINSEVVFISARYHQKENTIEYRYYFWIKDGFSDQSLISALDIYKDAFSFSLDKDTEKLIK</sequence>
<proteinExistence type="predicted"/>
<dbReference type="InterPro" id="IPR019660">
    <property type="entry name" value="Put_sensory_transdc_reg_YbjN"/>
</dbReference>
<reference evidence="2" key="1">
    <citation type="journal article" date="2019" name="Int. J. Syst. Evol. Microbiol.">
        <title>The Global Catalogue of Microorganisms (GCM) 10K type strain sequencing project: providing services to taxonomists for standard genome sequencing and annotation.</title>
        <authorList>
            <consortium name="The Broad Institute Genomics Platform"/>
            <consortium name="The Broad Institute Genome Sequencing Center for Infectious Disease"/>
            <person name="Wu L."/>
            <person name="Ma J."/>
        </authorList>
    </citation>
    <scope>NUCLEOTIDE SEQUENCE [LARGE SCALE GENOMIC DNA]</scope>
    <source>
        <strain evidence="2">CGMCC 1.7656</strain>
    </source>
</reference>
<gene>
    <name evidence="1" type="ORF">GCM10010992_03390</name>
</gene>
<name>A0ABQ2NF35_9FLAO</name>
<evidence type="ECO:0008006" key="3">
    <source>
        <dbReference type="Google" id="ProtNLM"/>
    </source>
</evidence>
<organism evidence="1 2">
    <name type="scientific">Cloacibacterium rupense</name>
    <dbReference type="NCBI Taxonomy" id="517423"/>
    <lineage>
        <taxon>Bacteria</taxon>
        <taxon>Pseudomonadati</taxon>
        <taxon>Bacteroidota</taxon>
        <taxon>Flavobacteriia</taxon>
        <taxon>Flavobacteriales</taxon>
        <taxon>Weeksellaceae</taxon>
    </lineage>
</organism>
<dbReference type="RefSeq" id="WP_188616345.1">
    <property type="nucleotide sequence ID" value="NZ_BMLV01000001.1"/>
</dbReference>
<dbReference type="Proteomes" id="UP000620064">
    <property type="component" value="Unassembled WGS sequence"/>
</dbReference>
<keyword evidence="2" id="KW-1185">Reference proteome</keyword>
<evidence type="ECO:0000313" key="2">
    <source>
        <dbReference type="Proteomes" id="UP000620064"/>
    </source>
</evidence>
<dbReference type="Pfam" id="PF10722">
    <property type="entry name" value="YbjN"/>
    <property type="match status" value="1"/>
</dbReference>
<dbReference type="EMBL" id="BMLV01000001">
    <property type="protein sequence ID" value="GGP01752.1"/>
    <property type="molecule type" value="Genomic_DNA"/>
</dbReference>
<accession>A0ABQ2NF35</accession>
<protein>
    <recommendedName>
        <fullName evidence="3">Sensory transduction regulator</fullName>
    </recommendedName>
</protein>
<evidence type="ECO:0000313" key="1">
    <source>
        <dbReference type="EMBL" id="GGP01752.1"/>
    </source>
</evidence>